<dbReference type="Gene3D" id="1.10.510.10">
    <property type="entry name" value="Transferase(Phosphotransferase) domain 1"/>
    <property type="match status" value="1"/>
</dbReference>
<dbReference type="GO" id="GO:0046872">
    <property type="term" value="F:metal ion binding"/>
    <property type="evidence" value="ECO:0007669"/>
    <property type="project" value="UniProtKB-KW"/>
</dbReference>
<dbReference type="InterPro" id="IPR036390">
    <property type="entry name" value="WH_DNA-bd_sf"/>
</dbReference>
<evidence type="ECO:0000256" key="6">
    <source>
        <dbReference type="ARBA" id="ARBA00022723"/>
    </source>
</evidence>
<evidence type="ECO:0000256" key="10">
    <source>
        <dbReference type="ARBA" id="ARBA00022842"/>
    </source>
</evidence>
<evidence type="ECO:0000313" key="15">
    <source>
        <dbReference type="Proteomes" id="UP001218895"/>
    </source>
</evidence>
<gene>
    <name evidence="14" type="ORF">L1994_00150</name>
</gene>
<reference evidence="14" key="1">
    <citation type="submission" date="2022-01" db="EMBL/GenBank/DDBJ databases">
        <title>Complete genome of Methanomicrobium antiquum DSM 21220.</title>
        <authorList>
            <person name="Chen S.-C."/>
            <person name="You Y.-T."/>
            <person name="Zhou Y.-Z."/>
            <person name="Lai M.-C."/>
        </authorList>
    </citation>
    <scope>NUCLEOTIDE SEQUENCE</scope>
    <source>
        <strain evidence="14">DSM 21220</strain>
    </source>
</reference>
<evidence type="ECO:0000256" key="9">
    <source>
        <dbReference type="ARBA" id="ARBA00022840"/>
    </source>
</evidence>
<dbReference type="EMBL" id="CP091092">
    <property type="protein sequence ID" value="WFN36844.1"/>
    <property type="molecule type" value="Genomic_DNA"/>
</dbReference>
<dbReference type="InterPro" id="IPR011009">
    <property type="entry name" value="Kinase-like_dom_sf"/>
</dbReference>
<accession>A0AAF0FXW9</accession>
<dbReference type="PANTHER" id="PTHR45852">
    <property type="entry name" value="SER/THR-PROTEIN KINASE RIO2"/>
    <property type="match status" value="1"/>
</dbReference>
<dbReference type="Gene3D" id="3.30.200.20">
    <property type="entry name" value="Phosphorylase Kinase, domain 1"/>
    <property type="match status" value="1"/>
</dbReference>
<dbReference type="Pfam" id="PF09202">
    <property type="entry name" value="Rio2_N"/>
    <property type="match status" value="1"/>
</dbReference>
<dbReference type="SUPFAM" id="SSF46785">
    <property type="entry name" value="Winged helix' DNA-binding domain"/>
    <property type="match status" value="1"/>
</dbReference>
<keyword evidence="6" id="KW-0479">Metal-binding</keyword>
<feature type="domain" description="RIO kinase" evidence="13">
    <location>
        <begin position="64"/>
        <end position="286"/>
    </location>
</feature>
<dbReference type="InterPro" id="IPR030484">
    <property type="entry name" value="Rio2"/>
</dbReference>
<evidence type="ECO:0000256" key="5">
    <source>
        <dbReference type="ARBA" id="ARBA00022679"/>
    </source>
</evidence>
<dbReference type="SUPFAM" id="SSF56112">
    <property type="entry name" value="Protein kinase-like (PK-like)"/>
    <property type="match status" value="1"/>
</dbReference>
<dbReference type="GO" id="GO:0005829">
    <property type="term" value="C:cytosol"/>
    <property type="evidence" value="ECO:0007669"/>
    <property type="project" value="TreeGrafter"/>
</dbReference>
<dbReference type="KEGG" id="manq:L1994_00150"/>
<evidence type="ECO:0000259" key="13">
    <source>
        <dbReference type="SMART" id="SM00090"/>
    </source>
</evidence>
<dbReference type="PANTHER" id="PTHR45852:SF1">
    <property type="entry name" value="SERINE_THREONINE-PROTEIN KINASE RIO2"/>
    <property type="match status" value="1"/>
</dbReference>
<evidence type="ECO:0000256" key="8">
    <source>
        <dbReference type="ARBA" id="ARBA00022777"/>
    </source>
</evidence>
<evidence type="ECO:0000256" key="3">
    <source>
        <dbReference type="ARBA" id="ARBA00012513"/>
    </source>
</evidence>
<dbReference type="Proteomes" id="UP001218895">
    <property type="component" value="Chromosome"/>
</dbReference>
<comment type="catalytic activity">
    <reaction evidence="12">
        <text>L-seryl-[protein] + ATP = O-phospho-L-seryl-[protein] + ADP + H(+)</text>
        <dbReference type="Rhea" id="RHEA:17989"/>
        <dbReference type="Rhea" id="RHEA-COMP:9863"/>
        <dbReference type="Rhea" id="RHEA-COMP:11604"/>
        <dbReference type="ChEBI" id="CHEBI:15378"/>
        <dbReference type="ChEBI" id="CHEBI:29999"/>
        <dbReference type="ChEBI" id="CHEBI:30616"/>
        <dbReference type="ChEBI" id="CHEBI:83421"/>
        <dbReference type="ChEBI" id="CHEBI:456216"/>
        <dbReference type="EC" id="2.7.11.1"/>
    </reaction>
</comment>
<dbReference type="GeneID" id="79948760"/>
<evidence type="ECO:0000256" key="4">
    <source>
        <dbReference type="ARBA" id="ARBA00022527"/>
    </source>
</evidence>
<dbReference type="RefSeq" id="WP_278099681.1">
    <property type="nucleotide sequence ID" value="NZ_CP091092.1"/>
</dbReference>
<dbReference type="Gene3D" id="1.10.10.10">
    <property type="entry name" value="Winged helix-like DNA-binding domain superfamily/Winged helix DNA-binding domain"/>
    <property type="match status" value="1"/>
</dbReference>
<sequence length="286" mass="32260">MPLSPEDIKSLHKYEILILKNIEKLMKRYTWVPEDVLRKASGLSSQELEYRLGHLMGRDMVKSSSVPYKGYQLTFGGYDALAISSLVSKGTISALGSLIGVGKESAVYEALGTGILVLKIHRIGQRSFQSVRLNRSFMPEWKHFPWIFASTYSAKQEFEALKALRKGGVNVPVPVAINRNVIAMTYIAGLNLNQAVLENPQDVLEGILENIKKAYALGYIHNDLSEYNVMVDGNEVWIIDWPQWTELTHPNADEILKRDLKNITGYFSKKYGLSYTPEKVFEMVVG</sequence>
<keyword evidence="7" id="KW-0547">Nucleotide-binding</keyword>
<dbReference type="Pfam" id="PF01163">
    <property type="entry name" value="RIO1"/>
    <property type="match status" value="1"/>
</dbReference>
<organism evidence="14 15">
    <name type="scientific">Methanomicrobium antiquum</name>
    <dbReference type="NCBI Taxonomy" id="487686"/>
    <lineage>
        <taxon>Archaea</taxon>
        <taxon>Methanobacteriati</taxon>
        <taxon>Methanobacteriota</taxon>
        <taxon>Stenosarchaea group</taxon>
        <taxon>Methanomicrobia</taxon>
        <taxon>Methanomicrobiales</taxon>
        <taxon>Methanomicrobiaceae</taxon>
        <taxon>Methanomicrobium</taxon>
    </lineage>
</organism>
<evidence type="ECO:0000256" key="11">
    <source>
        <dbReference type="ARBA" id="ARBA00047899"/>
    </source>
</evidence>
<keyword evidence="15" id="KW-1185">Reference proteome</keyword>
<evidence type="ECO:0000256" key="12">
    <source>
        <dbReference type="ARBA" id="ARBA00048679"/>
    </source>
</evidence>
<keyword evidence="10" id="KW-0460">Magnesium</keyword>
<dbReference type="EC" id="2.7.11.1" evidence="3"/>
<name>A0AAF0FXW9_9EURY</name>
<dbReference type="InterPro" id="IPR018934">
    <property type="entry name" value="RIO_dom"/>
</dbReference>
<dbReference type="CDD" id="cd05144">
    <property type="entry name" value="RIO2_C"/>
    <property type="match status" value="1"/>
</dbReference>
<comment type="cofactor">
    <cofactor evidence="1">
        <name>Mg(2+)</name>
        <dbReference type="ChEBI" id="CHEBI:18420"/>
    </cofactor>
</comment>
<comment type="catalytic activity">
    <reaction evidence="11">
        <text>L-threonyl-[protein] + ATP = O-phospho-L-threonyl-[protein] + ADP + H(+)</text>
        <dbReference type="Rhea" id="RHEA:46608"/>
        <dbReference type="Rhea" id="RHEA-COMP:11060"/>
        <dbReference type="Rhea" id="RHEA-COMP:11605"/>
        <dbReference type="ChEBI" id="CHEBI:15378"/>
        <dbReference type="ChEBI" id="CHEBI:30013"/>
        <dbReference type="ChEBI" id="CHEBI:30616"/>
        <dbReference type="ChEBI" id="CHEBI:61977"/>
        <dbReference type="ChEBI" id="CHEBI:456216"/>
        <dbReference type="EC" id="2.7.11.1"/>
    </reaction>
</comment>
<keyword evidence="5" id="KW-0808">Transferase</keyword>
<dbReference type="GO" id="GO:0005524">
    <property type="term" value="F:ATP binding"/>
    <property type="evidence" value="ECO:0007669"/>
    <property type="project" value="UniProtKB-KW"/>
</dbReference>
<evidence type="ECO:0000313" key="14">
    <source>
        <dbReference type="EMBL" id="WFN36844.1"/>
    </source>
</evidence>
<keyword evidence="9" id="KW-0067">ATP-binding</keyword>
<protein>
    <recommendedName>
        <fullName evidence="3">non-specific serine/threonine protein kinase</fullName>
        <ecNumber evidence="3">2.7.11.1</ecNumber>
    </recommendedName>
</protein>
<keyword evidence="8" id="KW-0418">Kinase</keyword>
<dbReference type="GO" id="GO:0030688">
    <property type="term" value="C:preribosome, small subunit precursor"/>
    <property type="evidence" value="ECO:0007669"/>
    <property type="project" value="TreeGrafter"/>
</dbReference>
<dbReference type="InterPro" id="IPR000687">
    <property type="entry name" value="RIO_kinase"/>
</dbReference>
<dbReference type="GO" id="GO:0030490">
    <property type="term" value="P:maturation of SSU-rRNA"/>
    <property type="evidence" value="ECO:0007669"/>
    <property type="project" value="TreeGrafter"/>
</dbReference>
<comment type="similarity">
    <text evidence="2">Belongs to the protein kinase superfamily. RIO-type Ser/Thr kinase family.</text>
</comment>
<evidence type="ECO:0000256" key="1">
    <source>
        <dbReference type="ARBA" id="ARBA00001946"/>
    </source>
</evidence>
<dbReference type="AlphaFoldDB" id="A0AAF0FXW9"/>
<evidence type="ECO:0000256" key="2">
    <source>
        <dbReference type="ARBA" id="ARBA00009196"/>
    </source>
</evidence>
<dbReference type="InterPro" id="IPR015285">
    <property type="entry name" value="RIO2_wHTH_N"/>
</dbReference>
<keyword evidence="4" id="KW-0723">Serine/threonine-protein kinase</keyword>
<evidence type="ECO:0000256" key="7">
    <source>
        <dbReference type="ARBA" id="ARBA00022741"/>
    </source>
</evidence>
<dbReference type="InterPro" id="IPR036388">
    <property type="entry name" value="WH-like_DNA-bd_sf"/>
</dbReference>
<dbReference type="GO" id="GO:0004674">
    <property type="term" value="F:protein serine/threonine kinase activity"/>
    <property type="evidence" value="ECO:0007669"/>
    <property type="project" value="UniProtKB-KW"/>
</dbReference>
<dbReference type="SMART" id="SM00090">
    <property type="entry name" value="RIO"/>
    <property type="match status" value="1"/>
</dbReference>
<proteinExistence type="inferred from homology"/>